<gene>
    <name evidence="2" type="ORF">AFUS01_LOCUS39223</name>
</gene>
<dbReference type="AlphaFoldDB" id="A0A8J2LBU1"/>
<evidence type="ECO:0000313" key="2">
    <source>
        <dbReference type="EMBL" id="CAG7829357.1"/>
    </source>
</evidence>
<keyword evidence="1" id="KW-0175">Coiled coil</keyword>
<protein>
    <submittedName>
        <fullName evidence="2">Uncharacterized protein</fullName>
    </submittedName>
</protein>
<accession>A0A8J2LBU1</accession>
<dbReference type="EMBL" id="CAJVCH010551128">
    <property type="protein sequence ID" value="CAG7829357.1"/>
    <property type="molecule type" value="Genomic_DNA"/>
</dbReference>
<name>A0A8J2LBU1_9HEXA</name>
<feature type="coiled-coil region" evidence="1">
    <location>
        <begin position="6"/>
        <end position="40"/>
    </location>
</feature>
<comment type="caution">
    <text evidence="2">The sequence shown here is derived from an EMBL/GenBank/DDBJ whole genome shotgun (WGS) entry which is preliminary data.</text>
</comment>
<reference evidence="2" key="1">
    <citation type="submission" date="2021-06" db="EMBL/GenBank/DDBJ databases">
        <authorList>
            <person name="Hodson N. C."/>
            <person name="Mongue J. A."/>
            <person name="Jaron S. K."/>
        </authorList>
    </citation>
    <scope>NUCLEOTIDE SEQUENCE</scope>
</reference>
<dbReference type="OrthoDB" id="10030726at2759"/>
<evidence type="ECO:0000256" key="1">
    <source>
        <dbReference type="SAM" id="Coils"/>
    </source>
</evidence>
<proteinExistence type="predicted"/>
<keyword evidence="3" id="KW-1185">Reference proteome</keyword>
<feature type="non-terminal residue" evidence="2">
    <location>
        <position position="1"/>
    </location>
</feature>
<evidence type="ECO:0000313" key="3">
    <source>
        <dbReference type="Proteomes" id="UP000708208"/>
    </source>
</evidence>
<dbReference type="Proteomes" id="UP000708208">
    <property type="component" value="Unassembled WGS sequence"/>
</dbReference>
<organism evidence="2 3">
    <name type="scientific">Allacma fusca</name>
    <dbReference type="NCBI Taxonomy" id="39272"/>
    <lineage>
        <taxon>Eukaryota</taxon>
        <taxon>Metazoa</taxon>
        <taxon>Ecdysozoa</taxon>
        <taxon>Arthropoda</taxon>
        <taxon>Hexapoda</taxon>
        <taxon>Collembola</taxon>
        <taxon>Symphypleona</taxon>
        <taxon>Sminthuridae</taxon>
        <taxon>Allacma</taxon>
    </lineage>
</organism>
<sequence length="120" mass="13748">QQDRILNDLELKVSQNRETIQNLTRRFNTAMDNLALHQKDYAEFKGKWLYSTYAIAYVTTIIMLGKTIVQEAARQWEQGKVDPALLDYFNISIPCGKRCPIHLARAQSCTSNVDGTKVQL</sequence>